<feature type="compositionally biased region" description="Polar residues" evidence="1">
    <location>
        <begin position="25"/>
        <end position="37"/>
    </location>
</feature>
<organism evidence="2 3">
    <name type="scientific">Mytilus galloprovincialis</name>
    <name type="common">Mediterranean mussel</name>
    <dbReference type="NCBI Taxonomy" id="29158"/>
    <lineage>
        <taxon>Eukaryota</taxon>
        <taxon>Metazoa</taxon>
        <taxon>Spiralia</taxon>
        <taxon>Lophotrochozoa</taxon>
        <taxon>Mollusca</taxon>
        <taxon>Bivalvia</taxon>
        <taxon>Autobranchia</taxon>
        <taxon>Pteriomorphia</taxon>
        <taxon>Mytilida</taxon>
        <taxon>Mytiloidea</taxon>
        <taxon>Mytilidae</taxon>
        <taxon>Mytilinae</taxon>
        <taxon>Mytilus</taxon>
    </lineage>
</organism>
<accession>A0A8B6C2I5</accession>
<gene>
    <name evidence="2" type="ORF">MGAL_10B080644</name>
</gene>
<feature type="compositionally biased region" description="Basic and acidic residues" evidence="1">
    <location>
        <begin position="44"/>
        <end position="63"/>
    </location>
</feature>
<evidence type="ECO:0000256" key="1">
    <source>
        <dbReference type="SAM" id="MobiDB-lite"/>
    </source>
</evidence>
<evidence type="ECO:0000313" key="3">
    <source>
        <dbReference type="Proteomes" id="UP000596742"/>
    </source>
</evidence>
<dbReference type="Proteomes" id="UP000596742">
    <property type="component" value="Unassembled WGS sequence"/>
</dbReference>
<proteinExistence type="predicted"/>
<feature type="region of interest" description="Disordered" evidence="1">
    <location>
        <begin position="1"/>
        <end position="63"/>
    </location>
</feature>
<keyword evidence="3" id="KW-1185">Reference proteome</keyword>
<protein>
    <submittedName>
        <fullName evidence="2">Uncharacterized protein</fullName>
    </submittedName>
</protein>
<dbReference type="AlphaFoldDB" id="A0A8B6C2I5"/>
<dbReference type="EMBL" id="UYJE01001139">
    <property type="protein sequence ID" value="VDH99386.1"/>
    <property type="molecule type" value="Genomic_DNA"/>
</dbReference>
<evidence type="ECO:0000313" key="2">
    <source>
        <dbReference type="EMBL" id="VDH99386.1"/>
    </source>
</evidence>
<reference evidence="2" key="1">
    <citation type="submission" date="2018-11" db="EMBL/GenBank/DDBJ databases">
        <authorList>
            <person name="Alioto T."/>
            <person name="Alioto T."/>
        </authorList>
    </citation>
    <scope>NUCLEOTIDE SEQUENCE</scope>
</reference>
<dbReference type="SUPFAM" id="SSF101898">
    <property type="entry name" value="NHL repeat"/>
    <property type="match status" value="1"/>
</dbReference>
<dbReference type="Gene3D" id="2.120.10.30">
    <property type="entry name" value="TolB, C-terminal domain"/>
    <property type="match status" value="1"/>
</dbReference>
<sequence>MFSNVSLPAQGNEDIIEKTIKRNKTNTSTDNDYSIQCSPKKKHTETENKKTEKSEIEKTEKSEIEKTEKSGFERLKFDNQKTFDIKCSESKPWISSIDELPNGNVVLTDFCNCKLYVYNQSLEIYKAIDVSGKPCAIAVINSDKIAVTLQEKKSVALVNILTRKTFRYLNVEDSCHGITYTDDNLVLNCLEKGLTFISLDGAVQNTISDVTGEAYLCSSDNGNIYCAVYWSHKVLCFNRQGDEIYSFSNLTMKCIRGISVDHQGQVFTSEFGKNKIHVINSEGTKSHVILSKKHGINKPLCVHFNRNDMCLYVSNNDGESVSMYKLDSSSE</sequence>
<name>A0A8B6C2I5_MYTGA</name>
<dbReference type="InterPro" id="IPR011042">
    <property type="entry name" value="6-blade_b-propeller_TolB-like"/>
</dbReference>
<dbReference type="OrthoDB" id="6094620at2759"/>
<comment type="caution">
    <text evidence="2">The sequence shown here is derived from an EMBL/GenBank/DDBJ whole genome shotgun (WGS) entry which is preliminary data.</text>
</comment>